<dbReference type="Proteomes" id="UP000267164">
    <property type="component" value="Chromosome"/>
</dbReference>
<evidence type="ECO:0000313" key="2">
    <source>
        <dbReference type="Proteomes" id="UP000267164"/>
    </source>
</evidence>
<gene>
    <name evidence="1" type="ORF">D7D52_37245</name>
</gene>
<proteinExistence type="predicted"/>
<dbReference type="EMBL" id="CP032568">
    <property type="protein sequence ID" value="AYF78537.1"/>
    <property type="molecule type" value="Genomic_DNA"/>
</dbReference>
<protein>
    <submittedName>
        <fullName evidence="1">Uncharacterized protein</fullName>
    </submittedName>
</protein>
<name>A0A386ZLU6_9NOCA</name>
<dbReference type="RefSeq" id="WP_120743620.1">
    <property type="nucleotide sequence ID" value="NZ_CP032568.1"/>
</dbReference>
<sequence length="74" mass="8203">MGDIYSVLTATVGAAGIAPALIKSLTTWLTMFRSDINLTIERNGTKLDIDAKRVKSAEVLRELRELLEEPDSRQ</sequence>
<evidence type="ECO:0000313" key="1">
    <source>
        <dbReference type="EMBL" id="AYF78537.1"/>
    </source>
</evidence>
<dbReference type="KEGG" id="nyu:D7D52_37245"/>
<accession>A0A386ZLU6</accession>
<reference evidence="1 2" key="1">
    <citation type="submission" date="2018-09" db="EMBL/GenBank/DDBJ databases">
        <title>Nocardia yunnanensis sp. nov., an actinomycete isolated from a soil sample.</title>
        <authorList>
            <person name="Zhang J."/>
        </authorList>
    </citation>
    <scope>NUCLEOTIDE SEQUENCE [LARGE SCALE GENOMIC DNA]</scope>
    <source>
        <strain evidence="1 2">CFHS0054</strain>
    </source>
</reference>
<dbReference type="OrthoDB" id="4326567at2"/>
<dbReference type="AlphaFoldDB" id="A0A386ZLU6"/>
<keyword evidence="2" id="KW-1185">Reference proteome</keyword>
<organism evidence="1 2">
    <name type="scientific">Nocardia yunnanensis</name>
    <dbReference type="NCBI Taxonomy" id="2382165"/>
    <lineage>
        <taxon>Bacteria</taxon>
        <taxon>Bacillati</taxon>
        <taxon>Actinomycetota</taxon>
        <taxon>Actinomycetes</taxon>
        <taxon>Mycobacteriales</taxon>
        <taxon>Nocardiaceae</taxon>
        <taxon>Nocardia</taxon>
    </lineage>
</organism>
<dbReference type="Pfam" id="PF19953">
    <property type="entry name" value="EACC1"/>
    <property type="match status" value="1"/>
</dbReference>
<dbReference type="InterPro" id="IPR045428">
    <property type="entry name" value="EACC1"/>
</dbReference>